<organism evidence="3 4">
    <name type="scientific">Haloterrigena alkaliphila</name>
    <dbReference type="NCBI Taxonomy" id="2816475"/>
    <lineage>
        <taxon>Archaea</taxon>
        <taxon>Methanobacteriati</taxon>
        <taxon>Methanobacteriota</taxon>
        <taxon>Stenosarchaea group</taxon>
        <taxon>Halobacteria</taxon>
        <taxon>Halobacteriales</taxon>
        <taxon>Natrialbaceae</taxon>
        <taxon>Haloterrigena</taxon>
    </lineage>
</organism>
<reference evidence="3 4" key="1">
    <citation type="submission" date="2021-03" db="EMBL/GenBank/DDBJ databases">
        <title>Haloterrigena longa sp. nov. and Haloterrigena limicola sp. nov., extremely halophilic archaea isolated from a salt lake.</title>
        <authorList>
            <person name="Henglin C."/>
        </authorList>
    </citation>
    <scope>NUCLEOTIDE SEQUENCE [LARGE SCALE GENOMIC DNA]</scope>
    <source>
        <strain evidence="3 4">KZCA68</strain>
    </source>
</reference>
<feature type="region of interest" description="Disordered" evidence="1">
    <location>
        <begin position="214"/>
        <end position="250"/>
    </location>
</feature>
<name>A0A8A2VQ23_9EURY</name>
<evidence type="ECO:0000259" key="2">
    <source>
        <dbReference type="Pfam" id="PF00557"/>
    </source>
</evidence>
<dbReference type="KEGG" id="hakz:J0X25_04385"/>
<evidence type="ECO:0000313" key="4">
    <source>
        <dbReference type="Proteomes" id="UP000663203"/>
    </source>
</evidence>
<protein>
    <submittedName>
        <fullName evidence="3">M24 family metallopeptidase</fullName>
    </submittedName>
</protein>
<dbReference type="InterPro" id="IPR000994">
    <property type="entry name" value="Pept_M24"/>
</dbReference>
<dbReference type="GeneID" id="63186516"/>
<accession>A0A8A2VQ23</accession>
<sequence>MSDADSSAGTGADTGLESVGPHLESVVAGALADRDVAAFVHVGTARDPGVRYCQSILERRLRPGEDRDVVAVAFDGDEWLTETTDGTVSHPAETLADRLANRGETEPDAEPRTILTPAAIPHDAALYLERAGFDLASTAVLERARATKTADERERIAAAQAAAGVGIRRAAALLADATIADGRLVADGEAVTPTRLRTAVDAAIVEAGAFPAGNTVVNPDSGHVPSSLDGASAGDGTSTGGTTEDQPLAPGEPIVLETAPRGPAGYHGGLVRTLVVDSDGGKERRAHVAVTQAFRSAAAMLTAGAESVTSVEADLEAEIRAFGEDGAVETRVSGVGLESRERPLAGGEDVEPDHVVRLEAAVRVDEGQWLRIADLLAKGEAGERAAYLPAPSQSLDPTALLEE</sequence>
<dbReference type="Pfam" id="PF00557">
    <property type="entry name" value="Peptidase_M24"/>
    <property type="match status" value="1"/>
</dbReference>
<dbReference type="SUPFAM" id="SSF55920">
    <property type="entry name" value="Creatinase/aminopeptidase"/>
    <property type="match status" value="1"/>
</dbReference>
<feature type="compositionally biased region" description="Low complexity" evidence="1">
    <location>
        <begin position="229"/>
        <end position="243"/>
    </location>
</feature>
<dbReference type="InterPro" id="IPR036005">
    <property type="entry name" value="Creatinase/aminopeptidase-like"/>
</dbReference>
<dbReference type="PANTHER" id="PTHR46112:SF2">
    <property type="entry name" value="XAA-PRO AMINOPEPTIDASE P-RELATED"/>
    <property type="match status" value="1"/>
</dbReference>
<feature type="domain" description="Peptidase M24" evidence="2">
    <location>
        <begin position="239"/>
        <end position="375"/>
    </location>
</feature>
<dbReference type="Gene3D" id="3.90.230.10">
    <property type="entry name" value="Creatinase/methionine aminopeptidase superfamily"/>
    <property type="match status" value="1"/>
</dbReference>
<dbReference type="InterPro" id="IPR050659">
    <property type="entry name" value="Peptidase_M24B"/>
</dbReference>
<proteinExistence type="predicted"/>
<keyword evidence="4" id="KW-1185">Reference proteome</keyword>
<dbReference type="EMBL" id="CP071462">
    <property type="protein sequence ID" value="QSX00209.1"/>
    <property type="molecule type" value="Genomic_DNA"/>
</dbReference>
<dbReference type="AlphaFoldDB" id="A0A8A2VQ23"/>
<dbReference type="PANTHER" id="PTHR46112">
    <property type="entry name" value="AMINOPEPTIDASE"/>
    <property type="match status" value="1"/>
</dbReference>
<evidence type="ECO:0000256" key="1">
    <source>
        <dbReference type="SAM" id="MobiDB-lite"/>
    </source>
</evidence>
<evidence type="ECO:0000313" key="3">
    <source>
        <dbReference type="EMBL" id="QSX00209.1"/>
    </source>
</evidence>
<dbReference type="Proteomes" id="UP000663203">
    <property type="component" value="Chromosome"/>
</dbReference>
<gene>
    <name evidence="3" type="ORF">J0X25_04385</name>
</gene>
<dbReference type="RefSeq" id="WP_207289929.1">
    <property type="nucleotide sequence ID" value="NZ_CP071462.1"/>
</dbReference>